<dbReference type="SUPFAM" id="SSF49493">
    <property type="entry name" value="HSP40/DnaJ peptide-binding domain"/>
    <property type="match status" value="2"/>
</dbReference>
<dbReference type="SUPFAM" id="SSF46565">
    <property type="entry name" value="Chaperone J-domain"/>
    <property type="match status" value="1"/>
</dbReference>
<dbReference type="GO" id="GO:0042026">
    <property type="term" value="P:protein refolding"/>
    <property type="evidence" value="ECO:0007669"/>
    <property type="project" value="TreeGrafter"/>
</dbReference>
<protein>
    <submittedName>
        <fullName evidence="4">Chaperone protein DnaJ</fullName>
    </submittedName>
</protein>
<dbReference type="Pfam" id="PF00226">
    <property type="entry name" value="DnaJ"/>
    <property type="match status" value="1"/>
</dbReference>
<sequence>MADDYYETLGVTRQASQDEIRKAYRQMARKHHPDLNPGDTKAKEKFQKVQEAFDVLNDAQKRELYDRYGSAYETVGGGAGPRPGAWPGAGGGPGGPEGFDINLEDLFGGGAEPGGGGFADLFKTFKQRNKRSAPTRGSNIEHALTVSFATAVLGGEAEISLRRADGQTESLRVKIPAGIASGKKIRLRGKGDPSPMGGPAGDILIRVDVAPHPNFRRQGNRLDIRVPITLAEAIGGGKIDVPTPHGTISLTLPPGTSSGSKLRAKGQGVRPADGEPGDLFAEVQIILPKDLEASDRQSILESLKKYSQNPRSDLRW</sequence>
<evidence type="ECO:0000256" key="1">
    <source>
        <dbReference type="ARBA" id="ARBA00023186"/>
    </source>
</evidence>
<evidence type="ECO:0000256" key="2">
    <source>
        <dbReference type="SAM" id="MobiDB-lite"/>
    </source>
</evidence>
<dbReference type="CDD" id="cd10747">
    <property type="entry name" value="DnaJ_C"/>
    <property type="match status" value="1"/>
</dbReference>
<organism evidence="4 5">
    <name type="scientific">Bythopirellula polymerisocia</name>
    <dbReference type="NCBI Taxonomy" id="2528003"/>
    <lineage>
        <taxon>Bacteria</taxon>
        <taxon>Pseudomonadati</taxon>
        <taxon>Planctomycetota</taxon>
        <taxon>Planctomycetia</taxon>
        <taxon>Pirellulales</taxon>
        <taxon>Lacipirellulaceae</taxon>
        <taxon>Bythopirellula</taxon>
    </lineage>
</organism>
<dbReference type="CDD" id="cd06257">
    <property type="entry name" value="DnaJ"/>
    <property type="match status" value="1"/>
</dbReference>
<dbReference type="FunFam" id="2.60.260.20:FF:000013">
    <property type="entry name" value="DnaJ subfamily B member 11"/>
    <property type="match status" value="1"/>
</dbReference>
<accession>A0A5C6CYB4</accession>
<name>A0A5C6CYB4_9BACT</name>
<dbReference type="GO" id="GO:0005737">
    <property type="term" value="C:cytoplasm"/>
    <property type="evidence" value="ECO:0007669"/>
    <property type="project" value="TreeGrafter"/>
</dbReference>
<dbReference type="PROSITE" id="PS50076">
    <property type="entry name" value="DNAJ_2"/>
    <property type="match status" value="1"/>
</dbReference>
<dbReference type="PANTHER" id="PTHR43096:SF52">
    <property type="entry name" value="DNAJ HOMOLOG 1, MITOCHONDRIAL-RELATED"/>
    <property type="match status" value="1"/>
</dbReference>
<dbReference type="Proteomes" id="UP000318437">
    <property type="component" value="Unassembled WGS sequence"/>
</dbReference>
<dbReference type="PRINTS" id="PR00625">
    <property type="entry name" value="JDOMAIN"/>
</dbReference>
<evidence type="ECO:0000313" key="5">
    <source>
        <dbReference type="Proteomes" id="UP000318437"/>
    </source>
</evidence>
<dbReference type="EMBL" id="SJPS01000002">
    <property type="protein sequence ID" value="TWU28537.1"/>
    <property type="molecule type" value="Genomic_DNA"/>
</dbReference>
<comment type="caution">
    <text evidence="4">The sequence shown here is derived from an EMBL/GenBank/DDBJ whole genome shotgun (WGS) entry which is preliminary data.</text>
</comment>
<dbReference type="SMART" id="SM00271">
    <property type="entry name" value="DnaJ"/>
    <property type="match status" value="1"/>
</dbReference>
<feature type="region of interest" description="Disordered" evidence="2">
    <location>
        <begin position="78"/>
        <end position="97"/>
    </location>
</feature>
<dbReference type="PROSITE" id="PS00636">
    <property type="entry name" value="DNAJ_1"/>
    <property type="match status" value="1"/>
</dbReference>
<dbReference type="PANTHER" id="PTHR43096">
    <property type="entry name" value="DNAJ HOMOLOG 1, MITOCHONDRIAL-RELATED"/>
    <property type="match status" value="1"/>
</dbReference>
<gene>
    <name evidence="4" type="primary">dnaJ_1</name>
    <name evidence="4" type="ORF">Pla144_18270</name>
</gene>
<dbReference type="AlphaFoldDB" id="A0A5C6CYB4"/>
<dbReference type="OrthoDB" id="9779889at2"/>
<dbReference type="InterPro" id="IPR008971">
    <property type="entry name" value="HSP40/DnaJ_pept-bd"/>
</dbReference>
<proteinExistence type="predicted"/>
<dbReference type="Gene3D" id="2.60.260.20">
    <property type="entry name" value="Urease metallochaperone UreE, N-terminal domain"/>
    <property type="match status" value="2"/>
</dbReference>
<dbReference type="Gene3D" id="1.10.287.110">
    <property type="entry name" value="DnaJ domain"/>
    <property type="match status" value="1"/>
</dbReference>
<dbReference type="Pfam" id="PF01556">
    <property type="entry name" value="DnaJ_C"/>
    <property type="match status" value="1"/>
</dbReference>
<dbReference type="InterPro" id="IPR018253">
    <property type="entry name" value="DnaJ_domain_CS"/>
</dbReference>
<evidence type="ECO:0000313" key="4">
    <source>
        <dbReference type="EMBL" id="TWU28537.1"/>
    </source>
</evidence>
<dbReference type="InterPro" id="IPR002939">
    <property type="entry name" value="DnaJ_C"/>
</dbReference>
<evidence type="ECO:0000259" key="3">
    <source>
        <dbReference type="PROSITE" id="PS50076"/>
    </source>
</evidence>
<dbReference type="RefSeq" id="WP_146450106.1">
    <property type="nucleotide sequence ID" value="NZ_SJPS01000002.1"/>
</dbReference>
<keyword evidence="5" id="KW-1185">Reference proteome</keyword>
<feature type="domain" description="J" evidence="3">
    <location>
        <begin position="4"/>
        <end position="69"/>
    </location>
</feature>
<keyword evidence="1" id="KW-0143">Chaperone</keyword>
<dbReference type="GO" id="GO:0051082">
    <property type="term" value="F:unfolded protein binding"/>
    <property type="evidence" value="ECO:0007669"/>
    <property type="project" value="InterPro"/>
</dbReference>
<feature type="region of interest" description="Disordered" evidence="2">
    <location>
        <begin position="254"/>
        <end position="276"/>
    </location>
</feature>
<dbReference type="InterPro" id="IPR001623">
    <property type="entry name" value="DnaJ_domain"/>
</dbReference>
<dbReference type="InterPro" id="IPR036869">
    <property type="entry name" value="J_dom_sf"/>
</dbReference>
<reference evidence="4 5" key="1">
    <citation type="submission" date="2019-02" db="EMBL/GenBank/DDBJ databases">
        <title>Deep-cultivation of Planctomycetes and their phenomic and genomic characterization uncovers novel biology.</title>
        <authorList>
            <person name="Wiegand S."/>
            <person name="Jogler M."/>
            <person name="Boedeker C."/>
            <person name="Pinto D."/>
            <person name="Vollmers J."/>
            <person name="Rivas-Marin E."/>
            <person name="Kohn T."/>
            <person name="Peeters S.H."/>
            <person name="Heuer A."/>
            <person name="Rast P."/>
            <person name="Oberbeckmann S."/>
            <person name="Bunk B."/>
            <person name="Jeske O."/>
            <person name="Meyerdierks A."/>
            <person name="Storesund J.E."/>
            <person name="Kallscheuer N."/>
            <person name="Luecker S."/>
            <person name="Lage O.M."/>
            <person name="Pohl T."/>
            <person name="Merkel B.J."/>
            <person name="Hornburger P."/>
            <person name="Mueller R.-W."/>
            <person name="Bruemmer F."/>
            <person name="Labrenz M."/>
            <person name="Spormann A.M."/>
            <person name="Op Den Camp H."/>
            <person name="Overmann J."/>
            <person name="Amann R."/>
            <person name="Jetten M.S.M."/>
            <person name="Mascher T."/>
            <person name="Medema M.H."/>
            <person name="Devos D.P."/>
            <person name="Kaster A.-K."/>
            <person name="Ovreas L."/>
            <person name="Rohde M."/>
            <person name="Galperin M.Y."/>
            <person name="Jogler C."/>
        </authorList>
    </citation>
    <scope>NUCLEOTIDE SEQUENCE [LARGE SCALE GENOMIC DNA]</scope>
    <source>
        <strain evidence="4 5">Pla144</strain>
    </source>
</reference>